<dbReference type="GO" id="GO:0016020">
    <property type="term" value="C:membrane"/>
    <property type="evidence" value="ECO:0007669"/>
    <property type="project" value="UniProtKB-SubCell"/>
</dbReference>
<protein>
    <recommendedName>
        <fullName evidence="6">G-protein coupled receptors family 1 profile domain-containing protein</fullName>
    </recommendedName>
</protein>
<dbReference type="AlphaFoldDB" id="A0AAD9JPC0"/>
<dbReference type="GO" id="GO:0004930">
    <property type="term" value="F:G protein-coupled receptor activity"/>
    <property type="evidence" value="ECO:0007669"/>
    <property type="project" value="InterPro"/>
</dbReference>
<dbReference type="EMBL" id="JAODUP010000234">
    <property type="protein sequence ID" value="KAK2155670.1"/>
    <property type="molecule type" value="Genomic_DNA"/>
</dbReference>
<proteinExistence type="predicted"/>
<dbReference type="InterPro" id="IPR052954">
    <property type="entry name" value="GPCR-Ligand_Int"/>
</dbReference>
<dbReference type="PANTHER" id="PTHR46641">
    <property type="entry name" value="FMRFAMIDE RECEPTOR-RELATED"/>
    <property type="match status" value="1"/>
</dbReference>
<feature type="transmembrane region" description="Helical" evidence="5">
    <location>
        <begin position="473"/>
        <end position="499"/>
    </location>
</feature>
<dbReference type="PROSITE" id="PS51257">
    <property type="entry name" value="PROKAR_LIPOPROTEIN"/>
    <property type="match status" value="1"/>
</dbReference>
<comment type="subcellular location">
    <subcellularLocation>
        <location evidence="1">Membrane</location>
    </subcellularLocation>
</comment>
<feature type="transmembrane region" description="Helical" evidence="5">
    <location>
        <begin position="435"/>
        <end position="453"/>
    </location>
</feature>
<dbReference type="PRINTS" id="PR00237">
    <property type="entry name" value="GPCRRHODOPSN"/>
</dbReference>
<feature type="transmembrane region" description="Helical" evidence="5">
    <location>
        <begin position="333"/>
        <end position="355"/>
    </location>
</feature>
<reference evidence="7" key="1">
    <citation type="journal article" date="2023" name="Mol. Biol. Evol.">
        <title>Third-Generation Sequencing Reveals the Adaptive Role of the Epigenome in Three Deep-Sea Polychaetes.</title>
        <authorList>
            <person name="Perez M."/>
            <person name="Aroh O."/>
            <person name="Sun Y."/>
            <person name="Lan Y."/>
            <person name="Juniper S.K."/>
            <person name="Young C.R."/>
            <person name="Angers B."/>
            <person name="Qian P.Y."/>
        </authorList>
    </citation>
    <scope>NUCLEOTIDE SEQUENCE</scope>
    <source>
        <strain evidence="7">P08H-3</strain>
    </source>
</reference>
<evidence type="ECO:0000256" key="2">
    <source>
        <dbReference type="ARBA" id="ARBA00022692"/>
    </source>
</evidence>
<keyword evidence="8" id="KW-1185">Reference proteome</keyword>
<dbReference type="PANTHER" id="PTHR46641:SF2">
    <property type="entry name" value="FMRFAMIDE RECEPTOR"/>
    <property type="match status" value="1"/>
</dbReference>
<evidence type="ECO:0000259" key="6">
    <source>
        <dbReference type="PROSITE" id="PS50262"/>
    </source>
</evidence>
<evidence type="ECO:0000256" key="3">
    <source>
        <dbReference type="ARBA" id="ARBA00022989"/>
    </source>
</evidence>
<feature type="transmembrane region" description="Helical" evidence="5">
    <location>
        <begin position="385"/>
        <end position="409"/>
    </location>
</feature>
<name>A0AAD9JPC0_9ANNE</name>
<sequence length="549" mass="62787">MLELPEKLLSVDDFGTQMVPWSGIGIGCFKVERVLIKGRASFIWLLRKCRRASQLQIPMYTELIALVFFAAPKAANPVKQVDPNQRLEIRDQDQKPLCRGYLLLTVFSCKTDVFGCEMTVFEREGLHLTVVDCVRLIIVAEVTARSEFLMPRVDIESLSWPETLVNKMELFTLEQIHSYLNPGHGNGSLSPYNSTRHNTEPYSAYQRTSYVLDRYITTILCGFGCLGNVLNIIVLMRMRWLKMDGGGKNGAQTGLVSLSLSDMFFCLVLLPRGFLHVRAAVFPNGFWLYYQAYGTWIITTFILTSTWITVVVATLRYVAICHPLLSRRVDRPLCARICYITVFVVCIAFNLPSVWQYRITEYDSDLYLIDIGILDLAKPSGKAFMWLRAIFGIFMPAALLLFCNISLIVSLRRSQRMRRGCYVKKDVAMGMRNRVTVMLIVIATAFIALVFPSELMDFFHDVLRKRAPRHVEVVMLLRSVTNILQVVNFSFNFAIYCILNIHFREVLRQSLCFCSAPLSDNVPSDLDRQWYRLARFNMNGSTKTFVSAV</sequence>
<gene>
    <name evidence="7" type="ORF">LSH36_234g04003</name>
</gene>
<dbReference type="CDD" id="cd14978">
    <property type="entry name" value="7tmA_FMRFamide_R-like"/>
    <property type="match status" value="1"/>
</dbReference>
<organism evidence="7 8">
    <name type="scientific">Paralvinella palmiformis</name>
    <dbReference type="NCBI Taxonomy" id="53620"/>
    <lineage>
        <taxon>Eukaryota</taxon>
        <taxon>Metazoa</taxon>
        <taxon>Spiralia</taxon>
        <taxon>Lophotrochozoa</taxon>
        <taxon>Annelida</taxon>
        <taxon>Polychaeta</taxon>
        <taxon>Sedentaria</taxon>
        <taxon>Canalipalpata</taxon>
        <taxon>Terebellida</taxon>
        <taxon>Terebelliformia</taxon>
        <taxon>Alvinellidae</taxon>
        <taxon>Paralvinella</taxon>
    </lineage>
</organism>
<dbReference type="Gene3D" id="1.20.1070.10">
    <property type="entry name" value="Rhodopsin 7-helix transmembrane proteins"/>
    <property type="match status" value="1"/>
</dbReference>
<dbReference type="Proteomes" id="UP001208570">
    <property type="component" value="Unassembled WGS sequence"/>
</dbReference>
<accession>A0AAD9JPC0</accession>
<dbReference type="Pfam" id="PF00001">
    <property type="entry name" value="7tm_1"/>
    <property type="match status" value="1"/>
</dbReference>
<dbReference type="SUPFAM" id="SSF81321">
    <property type="entry name" value="Family A G protein-coupled receptor-like"/>
    <property type="match status" value="1"/>
</dbReference>
<evidence type="ECO:0000313" key="7">
    <source>
        <dbReference type="EMBL" id="KAK2155670.1"/>
    </source>
</evidence>
<feature type="transmembrane region" description="Helical" evidence="5">
    <location>
        <begin position="255"/>
        <end position="275"/>
    </location>
</feature>
<comment type="caution">
    <text evidence="7">The sequence shown here is derived from an EMBL/GenBank/DDBJ whole genome shotgun (WGS) entry which is preliminary data.</text>
</comment>
<feature type="transmembrane region" description="Helical" evidence="5">
    <location>
        <begin position="215"/>
        <end position="234"/>
    </location>
</feature>
<keyword evidence="3 5" id="KW-1133">Transmembrane helix</keyword>
<feature type="domain" description="G-protein coupled receptors family 1 profile" evidence="6">
    <location>
        <begin position="227"/>
        <end position="496"/>
    </location>
</feature>
<evidence type="ECO:0000256" key="5">
    <source>
        <dbReference type="SAM" id="Phobius"/>
    </source>
</evidence>
<dbReference type="InterPro" id="IPR017452">
    <property type="entry name" value="GPCR_Rhodpsn_7TM"/>
</dbReference>
<evidence type="ECO:0000256" key="4">
    <source>
        <dbReference type="ARBA" id="ARBA00023136"/>
    </source>
</evidence>
<feature type="transmembrane region" description="Helical" evidence="5">
    <location>
        <begin position="295"/>
        <end position="321"/>
    </location>
</feature>
<keyword evidence="2 5" id="KW-0812">Transmembrane</keyword>
<evidence type="ECO:0000313" key="8">
    <source>
        <dbReference type="Proteomes" id="UP001208570"/>
    </source>
</evidence>
<dbReference type="PROSITE" id="PS50262">
    <property type="entry name" value="G_PROTEIN_RECEP_F1_2"/>
    <property type="match status" value="1"/>
</dbReference>
<evidence type="ECO:0000256" key="1">
    <source>
        <dbReference type="ARBA" id="ARBA00004370"/>
    </source>
</evidence>
<keyword evidence="4 5" id="KW-0472">Membrane</keyword>
<dbReference type="InterPro" id="IPR000276">
    <property type="entry name" value="GPCR_Rhodpsn"/>
</dbReference>